<comment type="catalytic activity">
    <reaction evidence="7">
        <text>3-phosphoshikimate + phosphoenolpyruvate = 5-O-(1-carboxyvinyl)-3-phosphoshikimate + phosphate</text>
        <dbReference type="Rhea" id="RHEA:21256"/>
        <dbReference type="ChEBI" id="CHEBI:43474"/>
        <dbReference type="ChEBI" id="CHEBI:57701"/>
        <dbReference type="ChEBI" id="CHEBI:58702"/>
        <dbReference type="ChEBI" id="CHEBI:145989"/>
        <dbReference type="EC" id="2.5.1.19"/>
    </reaction>
    <physiologicalReaction direction="left-to-right" evidence="7">
        <dbReference type="Rhea" id="RHEA:21257"/>
    </physiologicalReaction>
</comment>
<organism evidence="9">
    <name type="scientific">mine drainage metagenome</name>
    <dbReference type="NCBI Taxonomy" id="410659"/>
    <lineage>
        <taxon>unclassified sequences</taxon>
        <taxon>metagenomes</taxon>
        <taxon>ecological metagenomes</taxon>
    </lineage>
</organism>
<dbReference type="PANTHER" id="PTHR21090:SF5">
    <property type="entry name" value="PENTAFUNCTIONAL AROM POLYPEPTIDE"/>
    <property type="match status" value="1"/>
</dbReference>
<keyword evidence="5 9" id="KW-0808">Transferase</keyword>
<dbReference type="AlphaFoldDB" id="A0A1J5SX85"/>
<evidence type="ECO:0000313" key="9">
    <source>
        <dbReference type="EMBL" id="OIR13103.1"/>
    </source>
</evidence>
<evidence type="ECO:0000256" key="4">
    <source>
        <dbReference type="ARBA" id="ARBA00022605"/>
    </source>
</evidence>
<dbReference type="GO" id="GO:0003866">
    <property type="term" value="F:3-phosphoshikimate 1-carboxyvinyltransferase activity"/>
    <property type="evidence" value="ECO:0007669"/>
    <property type="project" value="UniProtKB-EC"/>
</dbReference>
<name>A0A1J5SX85_9ZZZZ</name>
<dbReference type="UniPathway" id="UPA00053">
    <property type="reaction ID" value="UER00089"/>
</dbReference>
<proteinExistence type="inferred from homology"/>
<keyword evidence="4" id="KW-0028">Amino-acid biosynthesis</keyword>
<evidence type="ECO:0000256" key="6">
    <source>
        <dbReference type="ARBA" id="ARBA00023141"/>
    </source>
</evidence>
<dbReference type="InterPro" id="IPR006264">
    <property type="entry name" value="EPSP_synthase"/>
</dbReference>
<dbReference type="PIRSF" id="PIRSF000505">
    <property type="entry name" value="EPSPS"/>
    <property type="match status" value="1"/>
</dbReference>
<dbReference type="InterPro" id="IPR013792">
    <property type="entry name" value="RNA3'P_cycl/enolpyr_Trfase_a/b"/>
</dbReference>
<evidence type="ECO:0000256" key="7">
    <source>
        <dbReference type="ARBA" id="ARBA00044633"/>
    </source>
</evidence>
<dbReference type="GO" id="GO:0008652">
    <property type="term" value="P:amino acid biosynthetic process"/>
    <property type="evidence" value="ECO:0007669"/>
    <property type="project" value="UniProtKB-KW"/>
</dbReference>
<dbReference type="EMBL" id="MLJW01000015">
    <property type="protein sequence ID" value="OIR13103.1"/>
    <property type="molecule type" value="Genomic_DNA"/>
</dbReference>
<dbReference type="GO" id="GO:0009423">
    <property type="term" value="P:chorismate biosynthetic process"/>
    <property type="evidence" value="ECO:0007669"/>
    <property type="project" value="UniProtKB-UniPathway"/>
</dbReference>
<sequence>MIVTIQPSILSGNIYAPASKSSMQRACAAALVRKGISVIHNPGISNDDKAALSIIKEMGCEVIIKKDELIIDSTNAIIHSQLPAPDSRLRTINCGESGLSIRMFTPIVALSKNKITINGEGSLLKRPMDFFDEILPQLNVAINSNQGKLPLQINGPLQPKNIEIDGSLSSQFLTGLLMAYSASNADAVSISVKDLKSKPYVDLTLKVMNDFGLHVPENNNYESFSFTKQINQSTNQPINYTVEGDWSGAAFLLVAGAIAGNIIVKGLDVQSTQADKKILEALHDCGCNISIRDNEIEISTSPSGVGGKAFHFDATDCPDLFPPLVALASYCNGTTVIEGVSRLAHKESNRGITLQEEFAKMGVQIELQDDLMMIKGSHVKGARVHSRHDHRIAMACAVAALKAEGETIIEEADAINKSYPNFYEHIKSLGASVSL</sequence>
<protein>
    <recommendedName>
        <fullName evidence="3">3-phosphoshikimate 1-carboxyvinyltransferase</fullName>
        <ecNumber evidence="3">2.5.1.19</ecNumber>
    </recommendedName>
</protein>
<evidence type="ECO:0000256" key="1">
    <source>
        <dbReference type="ARBA" id="ARBA00004811"/>
    </source>
</evidence>
<accession>A0A1J5SX85</accession>
<dbReference type="CDD" id="cd01556">
    <property type="entry name" value="EPSP_synthase"/>
    <property type="match status" value="1"/>
</dbReference>
<feature type="domain" description="Enolpyruvate transferase" evidence="8">
    <location>
        <begin position="7"/>
        <end position="425"/>
    </location>
</feature>
<dbReference type="Pfam" id="PF00275">
    <property type="entry name" value="EPSP_synthase"/>
    <property type="match status" value="1"/>
</dbReference>
<evidence type="ECO:0000256" key="2">
    <source>
        <dbReference type="ARBA" id="ARBA00009948"/>
    </source>
</evidence>
<dbReference type="InterPro" id="IPR036968">
    <property type="entry name" value="Enolpyruvate_Tfrase_sf"/>
</dbReference>
<dbReference type="NCBIfam" id="TIGR01356">
    <property type="entry name" value="aroA"/>
    <property type="match status" value="1"/>
</dbReference>
<comment type="caution">
    <text evidence="9">The sequence shown here is derived from an EMBL/GenBank/DDBJ whole genome shotgun (WGS) entry which is preliminary data.</text>
</comment>
<dbReference type="PANTHER" id="PTHR21090">
    <property type="entry name" value="AROM/DEHYDROQUINATE SYNTHASE"/>
    <property type="match status" value="1"/>
</dbReference>
<comment type="similarity">
    <text evidence="2">Belongs to the EPSP synthase family.</text>
</comment>
<dbReference type="SUPFAM" id="SSF55205">
    <property type="entry name" value="EPT/RTPC-like"/>
    <property type="match status" value="1"/>
</dbReference>
<dbReference type="Gene3D" id="3.65.10.10">
    <property type="entry name" value="Enolpyruvate transferase domain"/>
    <property type="match status" value="2"/>
</dbReference>
<dbReference type="GO" id="GO:0009073">
    <property type="term" value="P:aromatic amino acid family biosynthetic process"/>
    <property type="evidence" value="ECO:0007669"/>
    <property type="project" value="UniProtKB-KW"/>
</dbReference>
<dbReference type="EC" id="2.5.1.19" evidence="3"/>
<dbReference type="InterPro" id="IPR001986">
    <property type="entry name" value="Enolpyruvate_Tfrase_dom"/>
</dbReference>
<gene>
    <name evidence="9" type="primary">aroA_2</name>
    <name evidence="9" type="ORF">GALL_54870</name>
</gene>
<comment type="pathway">
    <text evidence="1">Metabolic intermediate biosynthesis; chorismate biosynthesis; chorismate from D-erythrose 4-phosphate and phosphoenolpyruvate: step 6/7.</text>
</comment>
<dbReference type="HAMAP" id="MF_00210">
    <property type="entry name" value="EPSP_synth"/>
    <property type="match status" value="1"/>
</dbReference>
<reference evidence="9" key="1">
    <citation type="submission" date="2016-10" db="EMBL/GenBank/DDBJ databases">
        <title>Sequence of Gallionella enrichment culture.</title>
        <authorList>
            <person name="Poehlein A."/>
            <person name="Muehling M."/>
            <person name="Daniel R."/>
        </authorList>
    </citation>
    <scope>NUCLEOTIDE SEQUENCE</scope>
</reference>
<evidence type="ECO:0000256" key="5">
    <source>
        <dbReference type="ARBA" id="ARBA00022679"/>
    </source>
</evidence>
<evidence type="ECO:0000256" key="3">
    <source>
        <dbReference type="ARBA" id="ARBA00012450"/>
    </source>
</evidence>
<keyword evidence="6" id="KW-0057">Aromatic amino acid biosynthesis</keyword>
<evidence type="ECO:0000259" key="8">
    <source>
        <dbReference type="Pfam" id="PF00275"/>
    </source>
</evidence>